<dbReference type="SUPFAM" id="SSF50129">
    <property type="entry name" value="GroES-like"/>
    <property type="match status" value="1"/>
</dbReference>
<keyword evidence="3" id="KW-0479">Metal-binding</keyword>
<name>A0A2G8L2G1_STIJA</name>
<dbReference type="Gene3D" id="3.90.180.10">
    <property type="entry name" value="Medium-chain alcohol dehydrogenases, catalytic domain"/>
    <property type="match status" value="1"/>
</dbReference>
<dbReference type="SUPFAM" id="SSF51735">
    <property type="entry name" value="NAD(P)-binding Rossmann-fold domains"/>
    <property type="match status" value="1"/>
</dbReference>
<comment type="similarity">
    <text evidence="2">Belongs to the zinc-containing alcohol dehydrogenase family.</text>
</comment>
<proteinExistence type="inferred from homology"/>
<dbReference type="GO" id="GO:0004022">
    <property type="term" value="F:alcohol dehydrogenase (NAD+) activity"/>
    <property type="evidence" value="ECO:0007669"/>
    <property type="project" value="TreeGrafter"/>
</dbReference>
<dbReference type="AlphaFoldDB" id="A0A2G8L2G1"/>
<reference evidence="8 9" key="1">
    <citation type="journal article" date="2017" name="PLoS Biol.">
        <title>The sea cucumber genome provides insights into morphological evolution and visceral regeneration.</title>
        <authorList>
            <person name="Zhang X."/>
            <person name="Sun L."/>
            <person name="Yuan J."/>
            <person name="Sun Y."/>
            <person name="Gao Y."/>
            <person name="Zhang L."/>
            <person name="Li S."/>
            <person name="Dai H."/>
            <person name="Hamel J.F."/>
            <person name="Liu C."/>
            <person name="Yu Y."/>
            <person name="Liu S."/>
            <person name="Lin W."/>
            <person name="Guo K."/>
            <person name="Jin S."/>
            <person name="Xu P."/>
            <person name="Storey K.B."/>
            <person name="Huan P."/>
            <person name="Zhang T."/>
            <person name="Zhou Y."/>
            <person name="Zhang J."/>
            <person name="Lin C."/>
            <person name="Li X."/>
            <person name="Xing L."/>
            <person name="Huo D."/>
            <person name="Sun M."/>
            <person name="Wang L."/>
            <person name="Mercier A."/>
            <person name="Li F."/>
            <person name="Yang H."/>
            <person name="Xiang J."/>
        </authorList>
    </citation>
    <scope>NUCLEOTIDE SEQUENCE [LARGE SCALE GENOMIC DNA]</scope>
    <source>
        <strain evidence="8">Shaxun</strain>
        <tissue evidence="8">Muscle</tissue>
    </source>
</reference>
<evidence type="ECO:0000256" key="3">
    <source>
        <dbReference type="ARBA" id="ARBA00022723"/>
    </source>
</evidence>
<keyword evidence="6" id="KW-0520">NAD</keyword>
<evidence type="ECO:0000256" key="4">
    <source>
        <dbReference type="ARBA" id="ARBA00022833"/>
    </source>
</evidence>
<evidence type="ECO:0000256" key="1">
    <source>
        <dbReference type="ARBA" id="ARBA00001947"/>
    </source>
</evidence>
<dbReference type="GO" id="GO:0046872">
    <property type="term" value="F:metal ion binding"/>
    <property type="evidence" value="ECO:0007669"/>
    <property type="project" value="UniProtKB-KW"/>
</dbReference>
<evidence type="ECO:0000256" key="5">
    <source>
        <dbReference type="ARBA" id="ARBA00023002"/>
    </source>
</evidence>
<comment type="cofactor">
    <cofactor evidence="1">
        <name>Zn(2+)</name>
        <dbReference type="ChEBI" id="CHEBI:29105"/>
    </cofactor>
</comment>
<keyword evidence="5" id="KW-0560">Oxidoreductase</keyword>
<dbReference type="InterPro" id="IPR013154">
    <property type="entry name" value="ADH-like_N"/>
</dbReference>
<evidence type="ECO:0000256" key="2">
    <source>
        <dbReference type="ARBA" id="ARBA00008072"/>
    </source>
</evidence>
<feature type="domain" description="Alcohol dehydrogenase-like N-terminal" evidence="7">
    <location>
        <begin position="30"/>
        <end position="143"/>
    </location>
</feature>
<sequence length="298" mass="32409">MATAKRLIFLGFDKSPRCLFETITIPELKDGEILCKIRVAAICKSDLHTINGLRSQAVPSYLGHECVAEVVAHRRTCNKDLQVGQRIVFSICDSCGKCVTCLNGLPQKCTSLYKYGHERMLSMASTLSGAYSSHIILRAKTAVVAITEDLPDSVAAPINCSLATMVSAVSKIKHDTSKTVLIQGCGALGVYGCALLHDAGFSKIVCSDKIPTRLKLIRNFGGIGILAGEEQERLEPDSVDIIIEACGCKDVIDVGLSLLKTWWYIISFVGMVHPNSRLNLTAEKLIRKCLTITGDEYT</sequence>
<keyword evidence="9" id="KW-1185">Reference proteome</keyword>
<evidence type="ECO:0000259" key="7">
    <source>
        <dbReference type="Pfam" id="PF08240"/>
    </source>
</evidence>
<evidence type="ECO:0000313" key="9">
    <source>
        <dbReference type="Proteomes" id="UP000230750"/>
    </source>
</evidence>
<comment type="caution">
    <text evidence="8">The sequence shown here is derived from an EMBL/GenBank/DDBJ whole genome shotgun (WGS) entry which is preliminary data.</text>
</comment>
<keyword evidence="4" id="KW-0862">Zinc</keyword>
<protein>
    <submittedName>
        <fullName evidence="8">Putative L-idonate 5-dehydrogenase</fullName>
    </submittedName>
</protein>
<accession>A0A2G8L2G1</accession>
<dbReference type="PANTHER" id="PTHR42940:SF3">
    <property type="entry name" value="ALCOHOL DEHYDROGENASE 1-RELATED"/>
    <property type="match status" value="1"/>
</dbReference>
<dbReference type="EMBL" id="MRZV01000248">
    <property type="protein sequence ID" value="PIK54446.1"/>
    <property type="molecule type" value="Genomic_DNA"/>
</dbReference>
<dbReference type="Proteomes" id="UP000230750">
    <property type="component" value="Unassembled WGS sequence"/>
</dbReference>
<dbReference type="InterPro" id="IPR011032">
    <property type="entry name" value="GroES-like_sf"/>
</dbReference>
<dbReference type="PANTHER" id="PTHR42940">
    <property type="entry name" value="ALCOHOL DEHYDROGENASE 1-RELATED"/>
    <property type="match status" value="1"/>
</dbReference>
<organism evidence="8 9">
    <name type="scientific">Stichopus japonicus</name>
    <name type="common">Sea cucumber</name>
    <dbReference type="NCBI Taxonomy" id="307972"/>
    <lineage>
        <taxon>Eukaryota</taxon>
        <taxon>Metazoa</taxon>
        <taxon>Echinodermata</taxon>
        <taxon>Eleutherozoa</taxon>
        <taxon>Echinozoa</taxon>
        <taxon>Holothuroidea</taxon>
        <taxon>Aspidochirotacea</taxon>
        <taxon>Aspidochirotida</taxon>
        <taxon>Stichopodidae</taxon>
        <taxon>Apostichopus</taxon>
    </lineage>
</organism>
<dbReference type="STRING" id="307972.A0A2G8L2G1"/>
<evidence type="ECO:0000256" key="6">
    <source>
        <dbReference type="ARBA" id="ARBA00023027"/>
    </source>
</evidence>
<dbReference type="GO" id="GO:0005737">
    <property type="term" value="C:cytoplasm"/>
    <property type="evidence" value="ECO:0007669"/>
    <property type="project" value="TreeGrafter"/>
</dbReference>
<dbReference type="InterPro" id="IPR036291">
    <property type="entry name" value="NAD(P)-bd_dom_sf"/>
</dbReference>
<dbReference type="Gene3D" id="3.40.50.720">
    <property type="entry name" value="NAD(P)-binding Rossmann-like Domain"/>
    <property type="match status" value="1"/>
</dbReference>
<dbReference type="OrthoDB" id="3941538at2759"/>
<gene>
    <name evidence="8" type="ORF">BSL78_08659</name>
</gene>
<evidence type="ECO:0000313" key="8">
    <source>
        <dbReference type="EMBL" id="PIK54446.1"/>
    </source>
</evidence>
<dbReference type="Pfam" id="PF08240">
    <property type="entry name" value="ADH_N"/>
    <property type="match status" value="1"/>
</dbReference>